<dbReference type="Proteomes" id="UP001162060">
    <property type="component" value="Unassembled WGS sequence"/>
</dbReference>
<organism evidence="1 2">
    <name type="scientific">Peronospora matthiolae</name>
    <dbReference type="NCBI Taxonomy" id="2874970"/>
    <lineage>
        <taxon>Eukaryota</taxon>
        <taxon>Sar</taxon>
        <taxon>Stramenopiles</taxon>
        <taxon>Oomycota</taxon>
        <taxon>Peronosporomycetes</taxon>
        <taxon>Peronosporales</taxon>
        <taxon>Peronosporaceae</taxon>
        <taxon>Peronospora</taxon>
    </lineage>
</organism>
<reference evidence="1" key="1">
    <citation type="submission" date="2024-01" db="EMBL/GenBank/DDBJ databases">
        <authorList>
            <person name="Webb A."/>
        </authorList>
    </citation>
    <scope>NUCLEOTIDE SEQUENCE</scope>
    <source>
        <strain evidence="1">Pm1</strain>
    </source>
</reference>
<protein>
    <submittedName>
        <fullName evidence="1">Uncharacterized protein</fullName>
    </submittedName>
</protein>
<dbReference type="AlphaFoldDB" id="A0AAV1T3T2"/>
<gene>
    <name evidence="1" type="ORF">PM001_LOCUS1172</name>
</gene>
<dbReference type="EMBL" id="CAKLBY020000006">
    <property type="protein sequence ID" value="CAK7896056.1"/>
    <property type="molecule type" value="Genomic_DNA"/>
</dbReference>
<evidence type="ECO:0000313" key="2">
    <source>
        <dbReference type="Proteomes" id="UP001162060"/>
    </source>
</evidence>
<sequence>MITWICVVRAEDTAELAEQGEEERAFNWSLSRARAQELVLWFRNRPFHYIRMPTSMTDLNAAKLKALEDLVRKGVISSRSDNSILADLIGTKLHKDLVHLVKFLPWFRSRPDMNSRADDLQKTLCGRSDDLRKLSRPKKGDSMYLEGAVKDLLEATPYGHNVRYGALSEELLEDTDLKKLSSRCRKRCLRTVSLMERHFKCLGTFVHHGGRNALSMSHDMPHFHAIKACFTLQHAAAKGGETLRKETEEACAKTNRGALVETVNSLMEKKARHLSPEKVVWVGGAMCSR</sequence>
<proteinExistence type="predicted"/>
<evidence type="ECO:0000313" key="1">
    <source>
        <dbReference type="EMBL" id="CAK7896056.1"/>
    </source>
</evidence>
<accession>A0AAV1T3T2</accession>
<name>A0AAV1T3T2_9STRA</name>
<comment type="caution">
    <text evidence="1">The sequence shown here is derived from an EMBL/GenBank/DDBJ whole genome shotgun (WGS) entry which is preliminary data.</text>
</comment>